<protein>
    <recommendedName>
        <fullName evidence="5 7">5-formyltetrahydrofolate cyclo-ligase</fullName>
        <ecNumber evidence="5 7">6.3.3.2</ecNumber>
    </recommendedName>
</protein>
<proteinExistence type="inferred from homology"/>
<dbReference type="InterPro" id="IPR002698">
    <property type="entry name" value="FTHF_cligase"/>
</dbReference>
<keyword evidence="2 6" id="KW-0547">Nucleotide-binding</keyword>
<evidence type="ECO:0000256" key="6">
    <source>
        <dbReference type="PIRSR" id="PIRSR006806-1"/>
    </source>
</evidence>
<feature type="binding site" evidence="6">
    <location>
        <begin position="149"/>
        <end position="157"/>
    </location>
    <ligand>
        <name>ATP</name>
        <dbReference type="ChEBI" id="CHEBI:30616"/>
    </ligand>
</feature>
<dbReference type="NCBIfam" id="TIGR02727">
    <property type="entry name" value="MTHFS_bact"/>
    <property type="match status" value="1"/>
</dbReference>
<sequence>MLQSTNKATLRKAMTNTLRGLTQSNLQSQSEAIVAKVLSLPAFQSCKTVSCYLSMPTGEMQTDALVLNILADSGKKLFIPSIKSKNGHMDFVRLYDKEDYRTLPIGLWGIPEPTTEWGGQERQSASDISSDSLDMILLPGVAFDRSLSRLGHGKGYYDRFLSSYVTAEARRPRPMLVALSLQQQLLDAGQVPMTEHDWKMDMIVTPDEIITNVDTTTDPGRA</sequence>
<feature type="binding site" evidence="6">
    <location>
        <position position="59"/>
    </location>
    <ligand>
        <name>substrate</name>
    </ligand>
</feature>
<evidence type="ECO:0000313" key="9">
    <source>
        <dbReference type="Proteomes" id="UP000053820"/>
    </source>
</evidence>
<evidence type="ECO:0000256" key="2">
    <source>
        <dbReference type="ARBA" id="ARBA00022741"/>
    </source>
</evidence>
<dbReference type="EMBL" id="KN839857">
    <property type="protein sequence ID" value="KIJ62171.1"/>
    <property type="molecule type" value="Genomic_DNA"/>
</dbReference>
<gene>
    <name evidence="8" type="ORF">HYDPIDRAFT_182931</name>
</gene>
<name>A0A0C9WCI7_9AGAM</name>
<dbReference type="GO" id="GO:0035999">
    <property type="term" value="P:tetrahydrofolate interconversion"/>
    <property type="evidence" value="ECO:0007669"/>
    <property type="project" value="TreeGrafter"/>
</dbReference>
<comment type="cofactor">
    <cofactor evidence="7">
        <name>Mg(2+)</name>
        <dbReference type="ChEBI" id="CHEBI:18420"/>
    </cofactor>
</comment>
<keyword evidence="9" id="KW-1185">Reference proteome</keyword>
<accession>A0A0C9WCI7</accession>
<dbReference type="AlphaFoldDB" id="A0A0C9WCI7"/>
<evidence type="ECO:0000256" key="3">
    <source>
        <dbReference type="ARBA" id="ARBA00022840"/>
    </source>
</evidence>
<dbReference type="PANTHER" id="PTHR23407">
    <property type="entry name" value="ATPASE INHIBITOR/5-FORMYLTETRAHYDROFOLATE CYCLO-LIGASE"/>
    <property type="match status" value="1"/>
</dbReference>
<comment type="catalytic activity">
    <reaction evidence="4 7">
        <text>(6S)-5-formyl-5,6,7,8-tetrahydrofolate + ATP = (6R)-5,10-methenyltetrahydrofolate + ADP + phosphate</text>
        <dbReference type="Rhea" id="RHEA:10488"/>
        <dbReference type="ChEBI" id="CHEBI:30616"/>
        <dbReference type="ChEBI" id="CHEBI:43474"/>
        <dbReference type="ChEBI" id="CHEBI:57455"/>
        <dbReference type="ChEBI" id="CHEBI:57457"/>
        <dbReference type="ChEBI" id="CHEBI:456216"/>
        <dbReference type="EC" id="6.3.3.2"/>
    </reaction>
</comment>
<evidence type="ECO:0000256" key="4">
    <source>
        <dbReference type="ARBA" id="ARBA00036539"/>
    </source>
</evidence>
<dbReference type="HOGENOM" id="CLU_066245_2_1_1"/>
<evidence type="ECO:0000256" key="5">
    <source>
        <dbReference type="ARBA" id="ARBA00038966"/>
    </source>
</evidence>
<dbReference type="PANTHER" id="PTHR23407:SF1">
    <property type="entry name" value="5-FORMYLTETRAHYDROFOLATE CYCLO-LIGASE"/>
    <property type="match status" value="1"/>
</dbReference>
<dbReference type="PIRSF" id="PIRSF006806">
    <property type="entry name" value="FTHF_cligase"/>
    <property type="match status" value="1"/>
</dbReference>
<dbReference type="EC" id="6.3.3.2" evidence="5 7"/>
<dbReference type="SUPFAM" id="SSF100950">
    <property type="entry name" value="NagB/RpiA/CoA transferase-like"/>
    <property type="match status" value="1"/>
</dbReference>
<dbReference type="GO" id="GO:0009396">
    <property type="term" value="P:folic acid-containing compound biosynthetic process"/>
    <property type="evidence" value="ECO:0007669"/>
    <property type="project" value="TreeGrafter"/>
</dbReference>
<feature type="binding site" evidence="6">
    <location>
        <begin position="7"/>
        <end position="11"/>
    </location>
    <ligand>
        <name>ATP</name>
        <dbReference type="ChEBI" id="CHEBI:30616"/>
    </ligand>
</feature>
<keyword evidence="7" id="KW-0479">Metal-binding</keyword>
<dbReference type="GO" id="GO:0005524">
    <property type="term" value="F:ATP binding"/>
    <property type="evidence" value="ECO:0007669"/>
    <property type="project" value="UniProtKB-KW"/>
</dbReference>
<dbReference type="GO" id="GO:0030272">
    <property type="term" value="F:5-formyltetrahydrofolate cyclo-ligase activity"/>
    <property type="evidence" value="ECO:0007669"/>
    <property type="project" value="UniProtKB-EC"/>
</dbReference>
<dbReference type="Gene3D" id="3.40.50.10420">
    <property type="entry name" value="NagB/RpiA/CoA transferase-like"/>
    <property type="match status" value="1"/>
</dbReference>
<evidence type="ECO:0000256" key="1">
    <source>
        <dbReference type="ARBA" id="ARBA00010638"/>
    </source>
</evidence>
<dbReference type="GO" id="GO:0005739">
    <property type="term" value="C:mitochondrion"/>
    <property type="evidence" value="ECO:0007669"/>
    <property type="project" value="TreeGrafter"/>
</dbReference>
<evidence type="ECO:0000256" key="7">
    <source>
        <dbReference type="RuleBase" id="RU361279"/>
    </source>
</evidence>
<dbReference type="Proteomes" id="UP000053820">
    <property type="component" value="Unassembled WGS sequence"/>
</dbReference>
<dbReference type="Pfam" id="PF01812">
    <property type="entry name" value="5-FTHF_cyc-lig"/>
    <property type="match status" value="1"/>
</dbReference>
<keyword evidence="3 6" id="KW-0067">ATP-binding</keyword>
<keyword evidence="7" id="KW-0460">Magnesium</keyword>
<organism evidence="8 9">
    <name type="scientific">Hydnomerulius pinastri MD-312</name>
    <dbReference type="NCBI Taxonomy" id="994086"/>
    <lineage>
        <taxon>Eukaryota</taxon>
        <taxon>Fungi</taxon>
        <taxon>Dikarya</taxon>
        <taxon>Basidiomycota</taxon>
        <taxon>Agaricomycotina</taxon>
        <taxon>Agaricomycetes</taxon>
        <taxon>Agaricomycetidae</taxon>
        <taxon>Boletales</taxon>
        <taxon>Boletales incertae sedis</taxon>
        <taxon>Leucogyrophana</taxon>
    </lineage>
</organism>
<dbReference type="InterPro" id="IPR024185">
    <property type="entry name" value="FTHF_cligase-like_sf"/>
</dbReference>
<evidence type="ECO:0000313" key="8">
    <source>
        <dbReference type="EMBL" id="KIJ62171.1"/>
    </source>
</evidence>
<reference evidence="8 9" key="1">
    <citation type="submission" date="2014-04" db="EMBL/GenBank/DDBJ databases">
        <title>Evolutionary Origins and Diversification of the Mycorrhizal Mutualists.</title>
        <authorList>
            <consortium name="DOE Joint Genome Institute"/>
            <consortium name="Mycorrhizal Genomics Consortium"/>
            <person name="Kohler A."/>
            <person name="Kuo A."/>
            <person name="Nagy L.G."/>
            <person name="Floudas D."/>
            <person name="Copeland A."/>
            <person name="Barry K.W."/>
            <person name="Cichocki N."/>
            <person name="Veneault-Fourrey C."/>
            <person name="LaButti K."/>
            <person name="Lindquist E.A."/>
            <person name="Lipzen A."/>
            <person name="Lundell T."/>
            <person name="Morin E."/>
            <person name="Murat C."/>
            <person name="Riley R."/>
            <person name="Ohm R."/>
            <person name="Sun H."/>
            <person name="Tunlid A."/>
            <person name="Henrissat B."/>
            <person name="Grigoriev I.V."/>
            <person name="Hibbett D.S."/>
            <person name="Martin F."/>
        </authorList>
    </citation>
    <scope>NUCLEOTIDE SEQUENCE [LARGE SCALE GENOMIC DNA]</scope>
    <source>
        <strain evidence="8 9">MD-312</strain>
    </source>
</reference>
<comment type="similarity">
    <text evidence="1 7">Belongs to the 5-formyltetrahydrofolate cyclo-ligase family.</text>
</comment>
<feature type="binding site" evidence="6">
    <location>
        <position position="53"/>
    </location>
    <ligand>
        <name>substrate</name>
    </ligand>
</feature>
<dbReference type="GO" id="GO:0046872">
    <property type="term" value="F:metal ion binding"/>
    <property type="evidence" value="ECO:0007669"/>
    <property type="project" value="UniProtKB-KW"/>
</dbReference>
<dbReference type="OrthoDB" id="2015992at2759"/>
<dbReference type="InterPro" id="IPR037171">
    <property type="entry name" value="NagB/RpiA_transferase-like"/>
</dbReference>